<feature type="transmembrane region" description="Helical" evidence="6">
    <location>
        <begin position="118"/>
        <end position="138"/>
    </location>
</feature>
<sequence>MNSSVLTLTSAQAAQMSVHPWEWIVLSVVVLGLLAFDLISHIRTPHEPTMKEAAFWFFFYVTMSLIFGSYLWWQHGGLFGLEYFSTYALEESLSIDNIFVFIIIMSSFAVPRILQQKVLFWGIIIAMVLRLTFILLGAAIVSRFAWVFFLFGAFLIYTAIGQIREGVETGEEKEYKENGVVRFARKLFPVADTYHRDHSFVKIDGKRHMTPYFLCIVAIGAADFMFALDSIPASFGITKEPYIIFAANAFSLMGLRQIFFLIDGLLERLAYLHYGLAVILGFIGLKLFVEAFHAYGLLTAIPAVGPATSLIVILAVLLVTVVASLLRARRVGNDDAAAGEA</sequence>
<dbReference type="GO" id="GO:0016020">
    <property type="term" value="C:membrane"/>
    <property type="evidence" value="ECO:0007669"/>
    <property type="project" value="UniProtKB-SubCell"/>
</dbReference>
<feature type="transmembrane region" description="Helical" evidence="6">
    <location>
        <begin position="274"/>
        <end position="295"/>
    </location>
</feature>
<dbReference type="AlphaFoldDB" id="K9EBE2"/>
<proteinExistence type="inferred from homology"/>
<keyword evidence="4 6" id="KW-1133">Transmembrane helix</keyword>
<protein>
    <submittedName>
        <fullName evidence="7">TerC family integral membrane protein</fullName>
    </submittedName>
</protein>
<evidence type="ECO:0000256" key="5">
    <source>
        <dbReference type="ARBA" id="ARBA00023136"/>
    </source>
</evidence>
<dbReference type="InterPro" id="IPR005496">
    <property type="entry name" value="Integral_membrane_TerC"/>
</dbReference>
<keyword evidence="8" id="KW-1185">Reference proteome</keyword>
<keyword evidence="5 6" id="KW-0472">Membrane</keyword>
<dbReference type="InterPro" id="IPR022369">
    <property type="entry name" value="Integral_membrane_TerC_rswitch"/>
</dbReference>
<evidence type="ECO:0000256" key="3">
    <source>
        <dbReference type="ARBA" id="ARBA00022692"/>
    </source>
</evidence>
<dbReference type="PATRIC" id="fig|883066.3.peg.1600"/>
<keyword evidence="3 6" id="KW-0812">Transmembrane</keyword>
<organism evidence="7 8">
    <name type="scientific">Actinobaculum massiliense ACS-171-V-Col2</name>
    <dbReference type="NCBI Taxonomy" id="883066"/>
    <lineage>
        <taxon>Bacteria</taxon>
        <taxon>Bacillati</taxon>
        <taxon>Actinomycetota</taxon>
        <taxon>Actinomycetes</taxon>
        <taxon>Actinomycetales</taxon>
        <taxon>Actinomycetaceae</taxon>
        <taxon>Actinobaculum</taxon>
    </lineage>
</organism>
<evidence type="ECO:0000256" key="1">
    <source>
        <dbReference type="ARBA" id="ARBA00004141"/>
    </source>
</evidence>
<dbReference type="RefSeq" id="WP_007001741.1">
    <property type="nucleotide sequence ID" value="NZ_JH992956.1"/>
</dbReference>
<evidence type="ECO:0000256" key="2">
    <source>
        <dbReference type="ARBA" id="ARBA00007511"/>
    </source>
</evidence>
<accession>K9EBE2</accession>
<dbReference type="eggNOG" id="COG0861">
    <property type="taxonomic scope" value="Bacteria"/>
</dbReference>
<comment type="caution">
    <text evidence="7">The sequence shown here is derived from an EMBL/GenBank/DDBJ whole genome shotgun (WGS) entry which is preliminary data.</text>
</comment>
<gene>
    <name evidence="7" type="ORF">HMPREF9233_01536</name>
</gene>
<feature type="transmembrane region" description="Helical" evidence="6">
    <location>
        <begin position="93"/>
        <end position="111"/>
    </location>
</feature>
<dbReference type="PANTHER" id="PTHR30238:SF0">
    <property type="entry name" value="THYLAKOID MEMBRANE PROTEIN TERC, CHLOROPLASTIC"/>
    <property type="match status" value="1"/>
</dbReference>
<evidence type="ECO:0000256" key="4">
    <source>
        <dbReference type="ARBA" id="ARBA00022989"/>
    </source>
</evidence>
<name>K9EBE2_9ACTO</name>
<comment type="subcellular location">
    <subcellularLocation>
        <location evidence="1">Membrane</location>
        <topology evidence="1">Multi-pass membrane protein</topology>
    </subcellularLocation>
</comment>
<feature type="transmembrane region" description="Helical" evidence="6">
    <location>
        <begin position="307"/>
        <end position="326"/>
    </location>
</feature>
<feature type="transmembrane region" description="Helical" evidence="6">
    <location>
        <begin position="241"/>
        <end position="262"/>
    </location>
</feature>
<dbReference type="NCBIfam" id="TIGR03718">
    <property type="entry name" value="R_switched_Alx"/>
    <property type="match status" value="1"/>
</dbReference>
<feature type="transmembrane region" description="Helical" evidence="6">
    <location>
        <begin position="144"/>
        <end position="163"/>
    </location>
</feature>
<comment type="similarity">
    <text evidence="2">Belongs to the TerC family.</text>
</comment>
<feature type="transmembrane region" description="Helical" evidence="6">
    <location>
        <begin position="212"/>
        <end position="235"/>
    </location>
</feature>
<dbReference type="Pfam" id="PF03741">
    <property type="entry name" value="TerC"/>
    <property type="match status" value="1"/>
</dbReference>
<evidence type="ECO:0000256" key="6">
    <source>
        <dbReference type="SAM" id="Phobius"/>
    </source>
</evidence>
<evidence type="ECO:0000313" key="8">
    <source>
        <dbReference type="Proteomes" id="UP000009888"/>
    </source>
</evidence>
<dbReference type="Proteomes" id="UP000009888">
    <property type="component" value="Unassembled WGS sequence"/>
</dbReference>
<dbReference type="PANTHER" id="PTHR30238">
    <property type="entry name" value="MEMBRANE BOUND PREDICTED REDOX MODULATOR"/>
    <property type="match status" value="1"/>
</dbReference>
<dbReference type="EMBL" id="AGWL01000008">
    <property type="protein sequence ID" value="EKU94589.1"/>
    <property type="molecule type" value="Genomic_DNA"/>
</dbReference>
<evidence type="ECO:0000313" key="7">
    <source>
        <dbReference type="EMBL" id="EKU94589.1"/>
    </source>
</evidence>
<reference evidence="7 8" key="1">
    <citation type="submission" date="2012-09" db="EMBL/GenBank/DDBJ databases">
        <title>The Genome Sequence of Actinobaculum massiliae ACS-171-V-COL2.</title>
        <authorList>
            <consortium name="The Broad Institute Genome Sequencing Platform"/>
            <person name="Earl A."/>
            <person name="Ward D."/>
            <person name="Feldgarden M."/>
            <person name="Gevers D."/>
            <person name="Saerens B."/>
            <person name="Vaneechoutte M."/>
            <person name="Walker B."/>
            <person name="Young S.K."/>
            <person name="Zeng Q."/>
            <person name="Gargeya S."/>
            <person name="Fitzgerald M."/>
            <person name="Haas B."/>
            <person name="Abouelleil A."/>
            <person name="Alvarado L."/>
            <person name="Arachchi H.M."/>
            <person name="Berlin A."/>
            <person name="Chapman S.B."/>
            <person name="Goldberg J."/>
            <person name="Griggs A."/>
            <person name="Gujja S."/>
            <person name="Hansen M."/>
            <person name="Howarth C."/>
            <person name="Imamovic A."/>
            <person name="Larimer J."/>
            <person name="McCowen C."/>
            <person name="Montmayeur A."/>
            <person name="Murphy C."/>
            <person name="Neiman D."/>
            <person name="Pearson M."/>
            <person name="Priest M."/>
            <person name="Roberts A."/>
            <person name="Saif S."/>
            <person name="Shea T."/>
            <person name="Sisk P."/>
            <person name="Sykes S."/>
            <person name="Wortman J."/>
            <person name="Nusbaum C."/>
            <person name="Birren B."/>
        </authorList>
    </citation>
    <scope>NUCLEOTIDE SEQUENCE [LARGE SCALE GENOMIC DNA]</scope>
    <source>
        <strain evidence="8">ACS-171-V-Col2</strain>
    </source>
</reference>
<dbReference type="HOGENOM" id="CLU_045644_0_1_11"/>
<feature type="transmembrane region" description="Helical" evidence="6">
    <location>
        <begin position="54"/>
        <end position="73"/>
    </location>
</feature>
<feature type="transmembrane region" description="Helical" evidence="6">
    <location>
        <begin position="23"/>
        <end position="42"/>
    </location>
</feature>